<dbReference type="AlphaFoldDB" id="A0A813KSD1"/>
<comment type="caution">
    <text evidence="5">The sequence shown here is derived from an EMBL/GenBank/DDBJ whole genome shotgun (WGS) entry which is preliminary data.</text>
</comment>
<organism evidence="5 6">
    <name type="scientific">Polarella glacialis</name>
    <name type="common">Dinoflagellate</name>
    <dbReference type="NCBI Taxonomy" id="89957"/>
    <lineage>
        <taxon>Eukaryota</taxon>
        <taxon>Sar</taxon>
        <taxon>Alveolata</taxon>
        <taxon>Dinophyceae</taxon>
        <taxon>Suessiales</taxon>
        <taxon>Suessiaceae</taxon>
        <taxon>Polarella</taxon>
    </lineage>
</organism>
<sequence>MANPSAFSERESFVLCDSRQRGFPISYASAGFQKLFGYDEKECLGTQCGALVGYPSILTQGLPCLSKEAAAAGLTVAEAVESLEFITSQAGKLALKVSACEADEFVGPMLLVNRRKSGELFVCEMGLQRKQHPELGWDYSVGFQRDVSNEVPVSSLLQAAAKRSQEDCARLVDKVPDMEGPIRTANADAHLHEAAARMWRDSAAREMDNINKPSKKSKSRRGAKSLASLSTFAS</sequence>
<evidence type="ECO:0000313" key="6">
    <source>
        <dbReference type="Proteomes" id="UP000626109"/>
    </source>
</evidence>
<keyword evidence="3" id="KW-0157">Chromophore</keyword>
<name>A0A813KSD1_POLGL</name>
<feature type="region of interest" description="Disordered" evidence="4">
    <location>
        <begin position="202"/>
        <end position="234"/>
    </location>
</feature>
<evidence type="ECO:0000256" key="2">
    <source>
        <dbReference type="ARBA" id="ARBA00022643"/>
    </source>
</evidence>
<feature type="compositionally biased region" description="Basic residues" evidence="4">
    <location>
        <begin position="213"/>
        <end position="223"/>
    </location>
</feature>
<reference evidence="5" key="1">
    <citation type="submission" date="2021-02" db="EMBL/GenBank/DDBJ databases">
        <authorList>
            <person name="Dougan E. K."/>
            <person name="Rhodes N."/>
            <person name="Thang M."/>
            <person name="Chan C."/>
        </authorList>
    </citation>
    <scope>NUCLEOTIDE SEQUENCE</scope>
</reference>
<feature type="non-terminal residue" evidence="5">
    <location>
        <position position="234"/>
    </location>
</feature>
<dbReference type="EMBL" id="CAJNNW010032665">
    <property type="protein sequence ID" value="CAE8714676.1"/>
    <property type="molecule type" value="Genomic_DNA"/>
</dbReference>
<evidence type="ECO:0008006" key="7">
    <source>
        <dbReference type="Google" id="ProtNLM"/>
    </source>
</evidence>
<keyword evidence="2" id="KW-0288">FMN</keyword>
<protein>
    <recommendedName>
        <fullName evidence="7">PAS domain-containing protein</fullName>
    </recommendedName>
</protein>
<proteinExistence type="predicted"/>
<evidence type="ECO:0000256" key="4">
    <source>
        <dbReference type="SAM" id="MobiDB-lite"/>
    </source>
</evidence>
<gene>
    <name evidence="5" type="ORF">PGLA2088_LOCUS38132</name>
</gene>
<dbReference type="Proteomes" id="UP000626109">
    <property type="component" value="Unassembled WGS sequence"/>
</dbReference>
<accession>A0A813KSD1</accession>
<evidence type="ECO:0000313" key="5">
    <source>
        <dbReference type="EMBL" id="CAE8714676.1"/>
    </source>
</evidence>
<dbReference type="GO" id="GO:0005634">
    <property type="term" value="C:nucleus"/>
    <property type="evidence" value="ECO:0007669"/>
    <property type="project" value="TreeGrafter"/>
</dbReference>
<dbReference type="PANTHER" id="PTHR47429:SF2">
    <property type="entry name" value="PROTEIN TWIN LOV 1"/>
    <property type="match status" value="1"/>
</dbReference>
<dbReference type="Gene3D" id="3.30.450.20">
    <property type="entry name" value="PAS domain"/>
    <property type="match status" value="1"/>
</dbReference>
<dbReference type="PANTHER" id="PTHR47429">
    <property type="entry name" value="PROTEIN TWIN LOV 1"/>
    <property type="match status" value="1"/>
</dbReference>
<keyword evidence="1" id="KW-0285">Flavoprotein</keyword>
<evidence type="ECO:0000256" key="3">
    <source>
        <dbReference type="ARBA" id="ARBA00022991"/>
    </source>
</evidence>
<evidence type="ECO:0000256" key="1">
    <source>
        <dbReference type="ARBA" id="ARBA00022630"/>
    </source>
</evidence>